<evidence type="ECO:0000256" key="1">
    <source>
        <dbReference type="SAM" id="Phobius"/>
    </source>
</evidence>
<dbReference type="OrthoDB" id="8195786at2759"/>
<keyword evidence="3" id="KW-1185">Reference proteome</keyword>
<dbReference type="Proteomes" id="UP000504615">
    <property type="component" value="Unplaced"/>
</dbReference>
<gene>
    <name evidence="4" type="primary">LOC105433957</name>
</gene>
<keyword evidence="1" id="KW-0812">Transmembrane</keyword>
<feature type="chain" id="PRO_5026966459" evidence="2">
    <location>
        <begin position="22"/>
        <end position="139"/>
    </location>
</feature>
<evidence type="ECO:0000256" key="2">
    <source>
        <dbReference type="SAM" id="SignalP"/>
    </source>
</evidence>
<protein>
    <submittedName>
        <fullName evidence="4">Uncharacterized protein LOC105433957</fullName>
    </submittedName>
</protein>
<proteinExistence type="predicted"/>
<keyword evidence="1" id="KW-1133">Transmembrane helix</keyword>
<evidence type="ECO:0000313" key="4">
    <source>
        <dbReference type="RefSeq" id="XP_011647779.1"/>
    </source>
</evidence>
<keyword evidence="2" id="KW-0732">Signal</keyword>
<name>A0A6I9X4Z8_9HYME</name>
<keyword evidence="1" id="KW-0472">Membrane</keyword>
<sequence>MRTIYLLAFVIFVVIFPVTESGVYKSRQSYQMEEQDGYGGAPAKYYKTNQKLPAPRNESSPHPSRKFNVSAWGIIAIIIGVIVFSTITYYMFLLYPYICKKDESYDIIELTEVNSVNDNVHLRVYCDSNNVSNDVSNNA</sequence>
<feature type="transmembrane region" description="Helical" evidence="1">
    <location>
        <begin position="69"/>
        <end position="92"/>
    </location>
</feature>
<evidence type="ECO:0000313" key="3">
    <source>
        <dbReference type="Proteomes" id="UP000504615"/>
    </source>
</evidence>
<dbReference type="RefSeq" id="XP_011647779.1">
    <property type="nucleotide sequence ID" value="XM_011649477.1"/>
</dbReference>
<dbReference type="KEGG" id="pbar:105433957"/>
<organism evidence="3 4">
    <name type="scientific">Pogonomyrmex barbatus</name>
    <name type="common">red harvester ant</name>
    <dbReference type="NCBI Taxonomy" id="144034"/>
    <lineage>
        <taxon>Eukaryota</taxon>
        <taxon>Metazoa</taxon>
        <taxon>Ecdysozoa</taxon>
        <taxon>Arthropoda</taxon>
        <taxon>Hexapoda</taxon>
        <taxon>Insecta</taxon>
        <taxon>Pterygota</taxon>
        <taxon>Neoptera</taxon>
        <taxon>Endopterygota</taxon>
        <taxon>Hymenoptera</taxon>
        <taxon>Apocrita</taxon>
        <taxon>Aculeata</taxon>
        <taxon>Formicoidea</taxon>
        <taxon>Formicidae</taxon>
        <taxon>Myrmicinae</taxon>
        <taxon>Pogonomyrmex</taxon>
    </lineage>
</organism>
<accession>A0A6I9X4Z8</accession>
<dbReference type="GeneID" id="105433957"/>
<dbReference type="AlphaFoldDB" id="A0A6I9X4Z8"/>
<feature type="signal peptide" evidence="2">
    <location>
        <begin position="1"/>
        <end position="21"/>
    </location>
</feature>
<reference evidence="4" key="1">
    <citation type="submission" date="2025-08" db="UniProtKB">
        <authorList>
            <consortium name="RefSeq"/>
        </authorList>
    </citation>
    <scope>IDENTIFICATION</scope>
</reference>